<dbReference type="EMBL" id="JAWZYT010000454">
    <property type="protein sequence ID" value="KAK4323304.1"/>
    <property type="molecule type" value="Genomic_DNA"/>
</dbReference>
<gene>
    <name evidence="1" type="ORF">Pmani_005980</name>
</gene>
<reference evidence="1" key="1">
    <citation type="submission" date="2023-11" db="EMBL/GenBank/DDBJ databases">
        <title>Genome assemblies of two species of porcelain crab, Petrolisthes cinctipes and Petrolisthes manimaculis (Anomura: Porcellanidae).</title>
        <authorList>
            <person name="Angst P."/>
        </authorList>
    </citation>
    <scope>NUCLEOTIDE SEQUENCE</scope>
    <source>
        <strain evidence="1">PB745_02</strain>
        <tissue evidence="1">Gill</tissue>
    </source>
</reference>
<name>A0AAE1QAP2_9EUCA</name>
<sequence>MEKEAGQKLRWNCSFCYKGTAKLHSRIEKIEDKLFELQTKQSVMQEENINLTEHVKSEIQSRKNVEERLIYSCLEAKLVEIESQQQLQQDRQQQHP</sequence>
<dbReference type="Proteomes" id="UP001292094">
    <property type="component" value="Unassembled WGS sequence"/>
</dbReference>
<dbReference type="AlphaFoldDB" id="A0AAE1QAP2"/>
<evidence type="ECO:0000313" key="1">
    <source>
        <dbReference type="EMBL" id="KAK4323304.1"/>
    </source>
</evidence>
<protein>
    <submittedName>
        <fullName evidence="1">Uncharacterized protein</fullName>
    </submittedName>
</protein>
<evidence type="ECO:0000313" key="2">
    <source>
        <dbReference type="Proteomes" id="UP001292094"/>
    </source>
</evidence>
<comment type="caution">
    <text evidence="1">The sequence shown here is derived from an EMBL/GenBank/DDBJ whole genome shotgun (WGS) entry which is preliminary data.</text>
</comment>
<keyword evidence="2" id="KW-1185">Reference proteome</keyword>
<organism evidence="1 2">
    <name type="scientific">Petrolisthes manimaculis</name>
    <dbReference type="NCBI Taxonomy" id="1843537"/>
    <lineage>
        <taxon>Eukaryota</taxon>
        <taxon>Metazoa</taxon>
        <taxon>Ecdysozoa</taxon>
        <taxon>Arthropoda</taxon>
        <taxon>Crustacea</taxon>
        <taxon>Multicrustacea</taxon>
        <taxon>Malacostraca</taxon>
        <taxon>Eumalacostraca</taxon>
        <taxon>Eucarida</taxon>
        <taxon>Decapoda</taxon>
        <taxon>Pleocyemata</taxon>
        <taxon>Anomura</taxon>
        <taxon>Galatheoidea</taxon>
        <taxon>Porcellanidae</taxon>
        <taxon>Petrolisthes</taxon>
    </lineage>
</organism>
<accession>A0AAE1QAP2</accession>
<proteinExistence type="predicted"/>